<dbReference type="SUPFAM" id="SSF56672">
    <property type="entry name" value="DNA/RNA polymerases"/>
    <property type="match status" value="1"/>
</dbReference>
<evidence type="ECO:0000313" key="4">
    <source>
        <dbReference type="Proteomes" id="UP000009138"/>
    </source>
</evidence>
<protein>
    <recommendedName>
        <fullName evidence="2">Reverse transcriptase domain-containing protein</fullName>
    </recommendedName>
</protein>
<dbReference type="RefSeq" id="XP_067514679.1">
    <property type="nucleotide sequence ID" value="XM_067658578.1"/>
</dbReference>
<feature type="region of interest" description="Disordered" evidence="1">
    <location>
        <begin position="1"/>
        <end position="53"/>
    </location>
</feature>
<feature type="compositionally biased region" description="Low complexity" evidence="1">
    <location>
        <begin position="1"/>
        <end position="18"/>
    </location>
</feature>
<evidence type="ECO:0000256" key="1">
    <source>
        <dbReference type="SAM" id="MobiDB-lite"/>
    </source>
</evidence>
<dbReference type="InterPro" id="IPR041577">
    <property type="entry name" value="RT_RNaseH_2"/>
</dbReference>
<dbReference type="PROSITE" id="PS50878">
    <property type="entry name" value="RT_POL"/>
    <property type="match status" value="1"/>
</dbReference>
<dbReference type="Gene3D" id="3.30.70.270">
    <property type="match status" value="2"/>
</dbReference>
<dbReference type="Proteomes" id="UP000009138">
    <property type="component" value="Unassembled WGS sequence"/>
</dbReference>
<feature type="region of interest" description="Disordered" evidence="1">
    <location>
        <begin position="337"/>
        <end position="356"/>
    </location>
</feature>
<dbReference type="Pfam" id="PF17919">
    <property type="entry name" value="RT_RNaseH_2"/>
    <property type="match status" value="1"/>
</dbReference>
<feature type="compositionally biased region" description="Low complexity" evidence="1">
    <location>
        <begin position="397"/>
        <end position="406"/>
    </location>
</feature>
<dbReference type="OMA" id="KERYPPI"/>
<dbReference type="Gene3D" id="3.10.10.10">
    <property type="entry name" value="HIV Type 1 Reverse Transcriptase, subunit A, domain 1"/>
    <property type="match status" value="1"/>
</dbReference>
<dbReference type="eggNOG" id="KOG0017">
    <property type="taxonomic scope" value="Eukaryota"/>
</dbReference>
<feature type="compositionally biased region" description="Polar residues" evidence="1">
    <location>
        <begin position="31"/>
        <end position="53"/>
    </location>
</feature>
<dbReference type="CDD" id="cd01647">
    <property type="entry name" value="RT_LTR"/>
    <property type="match status" value="1"/>
</dbReference>
<dbReference type="STRING" id="246409.I1BSV3"/>
<dbReference type="Pfam" id="PF00078">
    <property type="entry name" value="RVT_1"/>
    <property type="match status" value="1"/>
</dbReference>
<dbReference type="InterPro" id="IPR043128">
    <property type="entry name" value="Rev_trsase/Diguanyl_cyclase"/>
</dbReference>
<feature type="compositionally biased region" description="Basic and acidic residues" evidence="1">
    <location>
        <begin position="21"/>
        <end position="30"/>
    </location>
</feature>
<dbReference type="VEuPathDB" id="FungiDB:RO3G_03988"/>
<dbReference type="OrthoDB" id="2288643at2759"/>
<dbReference type="InterPro" id="IPR051320">
    <property type="entry name" value="Viral_Replic_Matur_Polypro"/>
</dbReference>
<accession>I1BSV3</accession>
<keyword evidence="4" id="KW-1185">Reference proteome</keyword>
<evidence type="ECO:0000259" key="2">
    <source>
        <dbReference type="PROSITE" id="PS50878"/>
    </source>
</evidence>
<proteinExistence type="predicted"/>
<dbReference type="InterPro" id="IPR000477">
    <property type="entry name" value="RT_dom"/>
</dbReference>
<feature type="compositionally biased region" description="Polar residues" evidence="1">
    <location>
        <begin position="337"/>
        <end position="347"/>
    </location>
</feature>
<gene>
    <name evidence="3" type="ORF">RO3G_03988</name>
</gene>
<dbReference type="EMBL" id="CH476733">
    <property type="protein sequence ID" value="EIE79283.1"/>
    <property type="molecule type" value="Genomic_DNA"/>
</dbReference>
<sequence length="1089" mass="119833">MSNSNDFNSAAAGSSSSNDKTYPDNARRMSDVSTLSSEAQSSGMTTSAVSSGSFEPRIAAPSIHSSIEELDSTIIGATQVILNLSVRLLSTTPESEEDSMVRAKYEACSKDLERLVHTRYLLQRAMTHAVPTAWTGAPQVAPAALNVVPPNLPLMQWKGAVFDPSAPVSVDVKHCLKKFQDVMFAHGLDLDQHWLRLLPPCLSSSQRTWLDEYQEKEDVHTWSQFKKAFTGHYGVGSAEEKATSTTELLRISMTAAETVDQYVERFNNLRRLAQIQDRCVLTRCFLIGLQADIYKKVIVSLANCTDAQKESVDYVVKLAKTLYHSLYKVRRVANASHTSAGPSMVNDSSSSGRKKSSAFVSGSAVRAAPYPKASRKYCSFHKTTTHSNDECRAMKKSSSLSPSSGSTQVDVSSGSAASQWNPRNQPSGLGRPCRSCGADNWRPGHRCKGKGRSTGSSADDSDLAGPSHLFRGMSRSPASSLSSVASSGNDVSASVGSSATPTTSSSDASSGRKTDAAGPVVSVPDSSDDMDIDVAEALTVAEAAQAFPTPNPGSIKLGHNSSSIVSRLGIINLTVYYNQIRLPYEFEVFDFSSDVPICLGLDILPKLRIGLTGLATSWLNSNIPKIPDPVNPDDYKPNETPVGTKQERQQLMSTIQPLLDANTSIPMSSHCNLPGAIITLDTEPNAFAYRRQPDIAIANRKIMEDQIQTWLDDCVIEPAPSNTRFNNPIFLVGKKDVNGLYTKKRAVIDPRMLNQLVKNVDRMPLPLISDLHQRMGSATIFTTFDIRACFHRFLIQESDRPKTAFTHPFTGMQYQFRHCPFGLTSTGNIVQRVLTNLFADLPYTALYIDDLCVFSSGDMNQHIEYVREVLKRLTAANLIINVEKTHFAQSCVNILGWTIGNNGSLIPDQRKLTNIHSWPTPKTGRQVMSFLGFANYFRNSLPMFSRLTAPLDRLRSLNSLKGIWNETHECSFRNIKDALVNAPVIHIPNLKYPFYVATDASAYGIGGVVYQVIDQVIQYNAFAARSLSPTERRYHTNKRELLAIVFMFERYSSGQNWCTKIKISIASPLYVCDICGIYHLKGSLKYALC</sequence>
<dbReference type="InterPro" id="IPR005162">
    <property type="entry name" value="Retrotrans_gag_dom"/>
</dbReference>
<evidence type="ECO:0000313" key="3">
    <source>
        <dbReference type="EMBL" id="EIE79283.1"/>
    </source>
</evidence>
<dbReference type="InParanoid" id="I1BSV3"/>
<dbReference type="GeneID" id="93610959"/>
<feature type="domain" description="Reverse transcriptase" evidence="2">
    <location>
        <begin position="713"/>
        <end position="899"/>
    </location>
</feature>
<name>I1BSV3_RHIO9</name>
<reference evidence="3 4" key="1">
    <citation type="journal article" date="2009" name="PLoS Genet.">
        <title>Genomic analysis of the basal lineage fungus Rhizopus oryzae reveals a whole-genome duplication.</title>
        <authorList>
            <person name="Ma L.-J."/>
            <person name="Ibrahim A.S."/>
            <person name="Skory C."/>
            <person name="Grabherr M.G."/>
            <person name="Burger G."/>
            <person name="Butler M."/>
            <person name="Elias M."/>
            <person name="Idnurm A."/>
            <person name="Lang B.F."/>
            <person name="Sone T."/>
            <person name="Abe A."/>
            <person name="Calvo S.E."/>
            <person name="Corrochano L.M."/>
            <person name="Engels R."/>
            <person name="Fu J."/>
            <person name="Hansberg W."/>
            <person name="Kim J.-M."/>
            <person name="Kodira C.D."/>
            <person name="Koehrsen M.J."/>
            <person name="Liu B."/>
            <person name="Miranda-Saavedra D."/>
            <person name="O'Leary S."/>
            <person name="Ortiz-Castellanos L."/>
            <person name="Poulter R."/>
            <person name="Rodriguez-Romero J."/>
            <person name="Ruiz-Herrera J."/>
            <person name="Shen Y.-Q."/>
            <person name="Zeng Q."/>
            <person name="Galagan J."/>
            <person name="Birren B.W."/>
            <person name="Cuomo C.A."/>
            <person name="Wickes B.L."/>
        </authorList>
    </citation>
    <scope>NUCLEOTIDE SEQUENCE [LARGE SCALE GENOMIC DNA]</scope>
    <source>
        <strain evidence="4">RA 99-880 / ATCC MYA-4621 / FGSC 9543 / NRRL 43880</strain>
    </source>
</reference>
<dbReference type="InterPro" id="IPR043502">
    <property type="entry name" value="DNA/RNA_pol_sf"/>
</dbReference>
<feature type="compositionally biased region" description="Polar residues" evidence="1">
    <location>
        <begin position="407"/>
        <end position="427"/>
    </location>
</feature>
<dbReference type="PANTHER" id="PTHR33064:SF37">
    <property type="entry name" value="RIBONUCLEASE H"/>
    <property type="match status" value="1"/>
</dbReference>
<dbReference type="Pfam" id="PF03732">
    <property type="entry name" value="Retrotrans_gag"/>
    <property type="match status" value="1"/>
</dbReference>
<dbReference type="FunFam" id="3.30.70.270:FF:000020">
    <property type="entry name" value="Transposon Tf2-6 polyprotein-like Protein"/>
    <property type="match status" value="1"/>
</dbReference>
<feature type="region of interest" description="Disordered" evidence="1">
    <location>
        <begin position="389"/>
        <end position="528"/>
    </location>
</feature>
<dbReference type="PANTHER" id="PTHR33064">
    <property type="entry name" value="POL PROTEIN"/>
    <property type="match status" value="1"/>
</dbReference>
<dbReference type="AlphaFoldDB" id="I1BSV3"/>
<feature type="compositionally biased region" description="Low complexity" evidence="1">
    <location>
        <begin position="472"/>
        <end position="509"/>
    </location>
</feature>
<organism evidence="3 4">
    <name type="scientific">Rhizopus delemar (strain RA 99-880 / ATCC MYA-4621 / FGSC 9543 / NRRL 43880)</name>
    <name type="common">Mucormycosis agent</name>
    <name type="synonym">Rhizopus arrhizus var. delemar</name>
    <dbReference type="NCBI Taxonomy" id="246409"/>
    <lineage>
        <taxon>Eukaryota</taxon>
        <taxon>Fungi</taxon>
        <taxon>Fungi incertae sedis</taxon>
        <taxon>Mucoromycota</taxon>
        <taxon>Mucoromycotina</taxon>
        <taxon>Mucoromycetes</taxon>
        <taxon>Mucorales</taxon>
        <taxon>Mucorineae</taxon>
        <taxon>Rhizopodaceae</taxon>
        <taxon>Rhizopus</taxon>
    </lineage>
</organism>